<proteinExistence type="predicted"/>
<dbReference type="GO" id="GO:0006221">
    <property type="term" value="P:pyrimidine nucleotide biosynthetic process"/>
    <property type="evidence" value="ECO:0007669"/>
    <property type="project" value="UniProtKB-KW"/>
</dbReference>
<dbReference type="InterPro" id="IPR032466">
    <property type="entry name" value="Metal_Hydrolase"/>
</dbReference>
<evidence type="ECO:0000313" key="4">
    <source>
        <dbReference type="Proteomes" id="UP000183940"/>
    </source>
</evidence>
<dbReference type="InterPro" id="IPR011059">
    <property type="entry name" value="Metal-dep_hydrolase_composite"/>
</dbReference>
<dbReference type="CDD" id="cd01317">
    <property type="entry name" value="DHOase_IIa"/>
    <property type="match status" value="1"/>
</dbReference>
<comment type="caution">
    <text evidence="3">The sequence shown here is derived from an EMBL/GenBank/DDBJ whole genome shotgun (WGS) entry which is preliminary data.</text>
</comment>
<evidence type="ECO:0000259" key="2">
    <source>
        <dbReference type="Pfam" id="PF12890"/>
    </source>
</evidence>
<organism evidence="3 4">
    <name type="scientific">Roseofilum reptotaenium AO1-A</name>
    <dbReference type="NCBI Taxonomy" id="1925591"/>
    <lineage>
        <taxon>Bacteria</taxon>
        <taxon>Bacillati</taxon>
        <taxon>Cyanobacteriota</taxon>
        <taxon>Cyanophyceae</taxon>
        <taxon>Desertifilales</taxon>
        <taxon>Desertifilaceae</taxon>
        <taxon>Roseofilum</taxon>
    </lineage>
</organism>
<dbReference type="GO" id="GO:0006145">
    <property type="term" value="P:purine nucleobase catabolic process"/>
    <property type="evidence" value="ECO:0007669"/>
    <property type="project" value="TreeGrafter"/>
</dbReference>
<keyword evidence="4" id="KW-1185">Reference proteome</keyword>
<dbReference type="PANTHER" id="PTHR43668:SF2">
    <property type="entry name" value="ALLANTOINASE"/>
    <property type="match status" value="1"/>
</dbReference>
<dbReference type="PANTHER" id="PTHR43668">
    <property type="entry name" value="ALLANTOINASE"/>
    <property type="match status" value="1"/>
</dbReference>
<dbReference type="SUPFAM" id="SSF51338">
    <property type="entry name" value="Composite domain of metallo-dependent hydrolases"/>
    <property type="match status" value="1"/>
</dbReference>
<feature type="domain" description="Dihydroorotase catalytic" evidence="2">
    <location>
        <begin position="53"/>
        <end position="236"/>
    </location>
</feature>
<dbReference type="GO" id="GO:0004151">
    <property type="term" value="F:dihydroorotase activity"/>
    <property type="evidence" value="ECO:0007669"/>
    <property type="project" value="InterPro"/>
</dbReference>
<protein>
    <submittedName>
        <fullName evidence="3">Dihydroorotase</fullName>
    </submittedName>
</protein>
<dbReference type="GO" id="GO:0046872">
    <property type="term" value="F:metal ion binding"/>
    <property type="evidence" value="ECO:0007669"/>
    <property type="project" value="InterPro"/>
</dbReference>
<accession>A0A1L9QRJ1</accession>
<evidence type="ECO:0000256" key="1">
    <source>
        <dbReference type="ARBA" id="ARBA00022975"/>
    </source>
</evidence>
<dbReference type="InterPro" id="IPR050138">
    <property type="entry name" value="DHOase/Allantoinase_Hydrolase"/>
</dbReference>
<dbReference type="Gene3D" id="2.30.40.10">
    <property type="entry name" value="Urease, subunit C, domain 1"/>
    <property type="match status" value="1"/>
</dbReference>
<dbReference type="NCBIfam" id="NF005614">
    <property type="entry name" value="PRK07369.1"/>
    <property type="match status" value="1"/>
</dbReference>
<sequence>MSTLLKQVRAIDPIAQTDQIQDVWLDHGKLKAIGASIDRYPPETEVHDGRGLIVAPGLVDLYSQSGEPGFEERETLESLVCAARAGGFIRVGVLPTTNPPIDNPATVSLLTGKAPQSLGVQLSFWGALTQGAKGQQMNELAELASVGVVGFSDGLAIANLLLLRRLLEYAGPLGKPVAIWPLAVDLATNGVMREGLMSTQLGLPGIPAAAETAALAALLELVAQTQTHVHVMRVSTARSVQLIQEAKESGLPVTASTSWMHLLLDTESISSHHHGDRRPSGQRADFMYNLIPYDPSFRLMAPLGNPEDREALIGGVSQGAIDAIAIDHTPYTYEEKTVGFETAPAGAIGLELALPLLWQGLVETGELSAVQLWRSLSTHPALCLHQTPPSFDVGQPAELIVFDPQVSWTPDNTTLKSLAANTPWLHQALQGRVIHRCDVDRPSTPRSLTLT</sequence>
<dbReference type="Proteomes" id="UP000183940">
    <property type="component" value="Unassembled WGS sequence"/>
</dbReference>
<dbReference type="GO" id="GO:0005737">
    <property type="term" value="C:cytoplasm"/>
    <property type="evidence" value="ECO:0007669"/>
    <property type="project" value="TreeGrafter"/>
</dbReference>
<gene>
    <name evidence="3" type="ORF">BI308_11820</name>
</gene>
<dbReference type="SUPFAM" id="SSF51556">
    <property type="entry name" value="Metallo-dependent hydrolases"/>
    <property type="match status" value="1"/>
</dbReference>
<dbReference type="EMBL" id="MLAW01000018">
    <property type="protein sequence ID" value="OJJ25310.1"/>
    <property type="molecule type" value="Genomic_DNA"/>
</dbReference>
<dbReference type="GO" id="GO:0004038">
    <property type="term" value="F:allantoinase activity"/>
    <property type="evidence" value="ECO:0007669"/>
    <property type="project" value="TreeGrafter"/>
</dbReference>
<reference evidence="3" key="1">
    <citation type="submission" date="2016-10" db="EMBL/GenBank/DDBJ databases">
        <title>CRISPR-Cas defence system in Roseofilum reptotaenium: evidence of a bacteriophage-cyanobacterium arms race in the coral black band disease.</title>
        <authorList>
            <person name="Buerger P."/>
            <person name="Wood-Charlson E.M."/>
            <person name="Weynberg K.D."/>
            <person name="Willis B."/>
            <person name="Van Oppen M.J."/>
        </authorList>
    </citation>
    <scope>NUCLEOTIDE SEQUENCE [LARGE SCALE GENOMIC DNA]</scope>
    <source>
        <strain evidence="3">AO1-A</strain>
    </source>
</reference>
<dbReference type="Gene3D" id="3.20.20.140">
    <property type="entry name" value="Metal-dependent hydrolases"/>
    <property type="match status" value="1"/>
</dbReference>
<keyword evidence="1" id="KW-0665">Pyrimidine biosynthesis</keyword>
<dbReference type="InterPro" id="IPR004722">
    <property type="entry name" value="DHOase"/>
</dbReference>
<dbReference type="NCBIfam" id="TIGR00857">
    <property type="entry name" value="pyrC_multi"/>
    <property type="match status" value="1"/>
</dbReference>
<dbReference type="InterPro" id="IPR024403">
    <property type="entry name" value="DHOase_cat"/>
</dbReference>
<evidence type="ECO:0000313" key="3">
    <source>
        <dbReference type="EMBL" id="OJJ25310.1"/>
    </source>
</evidence>
<dbReference type="Pfam" id="PF12890">
    <property type="entry name" value="DHOase"/>
    <property type="match status" value="1"/>
</dbReference>
<name>A0A1L9QRJ1_9CYAN</name>
<dbReference type="AlphaFoldDB" id="A0A1L9QRJ1"/>
<dbReference type="STRING" id="1925591.BI308_11820"/>